<dbReference type="Proteomes" id="UP000649617">
    <property type="component" value="Unassembled WGS sequence"/>
</dbReference>
<feature type="domain" description="AMP-dependent synthetase/ligase" evidence="1">
    <location>
        <begin position="262"/>
        <end position="538"/>
    </location>
</feature>
<evidence type="ECO:0000313" key="3">
    <source>
        <dbReference type="Proteomes" id="UP000649617"/>
    </source>
</evidence>
<dbReference type="InterPro" id="IPR045851">
    <property type="entry name" value="AMP-bd_C_sf"/>
</dbReference>
<reference evidence="2" key="1">
    <citation type="submission" date="2021-02" db="EMBL/GenBank/DDBJ databases">
        <authorList>
            <person name="Dougan E. K."/>
            <person name="Rhodes N."/>
            <person name="Thang M."/>
            <person name="Chan C."/>
        </authorList>
    </citation>
    <scope>NUCLEOTIDE SEQUENCE</scope>
</reference>
<dbReference type="PANTHER" id="PTHR22754:SF32">
    <property type="entry name" value="DISCO-INTERACTING PROTEIN 2"/>
    <property type="match status" value="1"/>
</dbReference>
<dbReference type="SUPFAM" id="SSF56801">
    <property type="entry name" value="Acetyl-CoA synthetase-like"/>
    <property type="match status" value="1"/>
</dbReference>
<dbReference type="InterPro" id="IPR042099">
    <property type="entry name" value="ANL_N_sf"/>
</dbReference>
<comment type="caution">
    <text evidence="2">The sequence shown here is derived from an EMBL/GenBank/DDBJ whole genome shotgun (WGS) entry which is preliminary data.</text>
</comment>
<sequence length="733" mass="80974">MWGAEDGARFGFAGNWWAVERGQDSAQRCAIRAISLIINEDSCTVLENQELASYQLLPDTDQPIADFEGDCDVLLFSQSAAIAEPQEGPTELEPDTVMREGFSHESFAAAHGLVLLATCTAHLRPVSDVTEEVEVRPPALSSGGPLVVPPDEPTTLVEALERTSCKNGHKGLVLYDVTGQTEELTYAELLKRARIGRSTCAEPTELTECRRAAVLQANLYLACQIILRASGDYADGAHAVCCKIRNVWHLLDRPPMITVASHLEKLKRLDLSTPEISVEQAQLLTLEMLMERASEATQSMTWSPSPEDVAFYQLSSGSTGVPKCIQIAHRGVVAHIQAEARVCGYGAHDVHVNFLPLDHVVPILTVHCCDVYHGCSEVQAEVAWVVSQPLRWLSLVATHRATRTWAPNFAFKLVADALRHIKEPEEMDLSSCRFWMNAGEQVTIPVCEDFLEQTNQFGVRRSTMQPAFGMAEACTCMTYNNRFEACGASRLGRPTFVNLGPPVPGIEIRIASEEGETLQEEEIGRFQIRGPVITPGYLNNEEANREAFVGDDWFNTGDVGFIKEGQLYLTGFLVEFSCLVFVPVQPACWPSREKEMIIVRGANFYCYEVEDVVNTMEGVLPTFTAAVSTHDPASGTEGLAILFVPRPSVDEDDLDEVVKQIRARLVRHIGLTPSHVVPLKENEFPKTTSGKIQRSKLKHALQEGKFLERTSAAVAKRWLHSAFFSFLGITGEM</sequence>
<organism evidence="2 3">
    <name type="scientific">Symbiodinium pilosum</name>
    <name type="common">Dinoflagellate</name>
    <dbReference type="NCBI Taxonomy" id="2952"/>
    <lineage>
        <taxon>Eukaryota</taxon>
        <taxon>Sar</taxon>
        <taxon>Alveolata</taxon>
        <taxon>Dinophyceae</taxon>
        <taxon>Suessiales</taxon>
        <taxon>Symbiodiniaceae</taxon>
        <taxon>Symbiodinium</taxon>
    </lineage>
</organism>
<evidence type="ECO:0000313" key="2">
    <source>
        <dbReference type="EMBL" id="CAE7639161.1"/>
    </source>
</evidence>
<dbReference type="InterPro" id="IPR020845">
    <property type="entry name" value="AMP-binding_CS"/>
</dbReference>
<accession>A0A812VJF2</accession>
<dbReference type="PANTHER" id="PTHR22754">
    <property type="entry name" value="DISCO-INTERACTING PROTEIN 2 DIP2 -RELATED"/>
    <property type="match status" value="1"/>
</dbReference>
<dbReference type="Gene3D" id="3.30.300.30">
    <property type="match status" value="1"/>
</dbReference>
<dbReference type="PROSITE" id="PS00455">
    <property type="entry name" value="AMP_BINDING"/>
    <property type="match status" value="1"/>
</dbReference>
<dbReference type="AlphaFoldDB" id="A0A812VJF2"/>
<dbReference type="EMBL" id="CAJNIZ010042816">
    <property type="protein sequence ID" value="CAE7639161.1"/>
    <property type="molecule type" value="Genomic_DNA"/>
</dbReference>
<evidence type="ECO:0000259" key="1">
    <source>
        <dbReference type="Pfam" id="PF00501"/>
    </source>
</evidence>
<dbReference type="InterPro" id="IPR000873">
    <property type="entry name" value="AMP-dep_synth/lig_dom"/>
</dbReference>
<proteinExistence type="predicted"/>
<dbReference type="OrthoDB" id="429919at2759"/>
<protein>
    <submittedName>
        <fullName evidence="2">PksJ protein</fullName>
    </submittedName>
</protein>
<dbReference type="Gene3D" id="3.40.50.12780">
    <property type="entry name" value="N-terminal domain of ligase-like"/>
    <property type="match status" value="1"/>
</dbReference>
<dbReference type="Pfam" id="PF00501">
    <property type="entry name" value="AMP-binding"/>
    <property type="match status" value="1"/>
</dbReference>
<gene>
    <name evidence="2" type="primary">pksJ</name>
    <name evidence="2" type="ORF">SPIL2461_LOCUS16906</name>
</gene>
<name>A0A812VJF2_SYMPI</name>
<keyword evidence="3" id="KW-1185">Reference proteome</keyword>